<organism evidence="2 3">
    <name type="scientific">Sphagnum troendelagicum</name>
    <dbReference type="NCBI Taxonomy" id="128251"/>
    <lineage>
        <taxon>Eukaryota</taxon>
        <taxon>Viridiplantae</taxon>
        <taxon>Streptophyta</taxon>
        <taxon>Embryophyta</taxon>
        <taxon>Bryophyta</taxon>
        <taxon>Sphagnophytina</taxon>
        <taxon>Sphagnopsida</taxon>
        <taxon>Sphagnales</taxon>
        <taxon>Sphagnaceae</taxon>
        <taxon>Sphagnum</taxon>
    </lineage>
</organism>
<evidence type="ECO:0000313" key="2">
    <source>
        <dbReference type="EMBL" id="CAK9212523.1"/>
    </source>
</evidence>
<evidence type="ECO:0000313" key="3">
    <source>
        <dbReference type="Proteomes" id="UP001497512"/>
    </source>
</evidence>
<dbReference type="EMBL" id="OZ019911">
    <property type="protein sequence ID" value="CAK9212523.1"/>
    <property type="molecule type" value="Genomic_DNA"/>
</dbReference>
<feature type="compositionally biased region" description="Basic residues" evidence="1">
    <location>
        <begin position="70"/>
        <end position="79"/>
    </location>
</feature>
<keyword evidence="3" id="KW-1185">Reference proteome</keyword>
<sequence length="90" mass="10242">MKYHPANRRGLETITTSIPWCPYEHEGLIRAGDWLANTSPRASNPLEWVYLVSSQPAKLPQSWNFKGLRMKAASKRRRTKSQESSQPSSA</sequence>
<name>A0ABP0U5A8_9BRYO</name>
<gene>
    <name evidence="2" type="ORF">CSSPTR1EN2_LOCUS11279</name>
</gene>
<protein>
    <submittedName>
        <fullName evidence="2">Uncharacterized protein</fullName>
    </submittedName>
</protein>
<proteinExistence type="predicted"/>
<evidence type="ECO:0000256" key="1">
    <source>
        <dbReference type="SAM" id="MobiDB-lite"/>
    </source>
</evidence>
<accession>A0ABP0U5A8</accession>
<dbReference type="Proteomes" id="UP001497512">
    <property type="component" value="Chromosome 19"/>
</dbReference>
<reference evidence="2" key="1">
    <citation type="submission" date="2024-02" db="EMBL/GenBank/DDBJ databases">
        <authorList>
            <consortium name="ELIXIR-Norway"/>
            <consortium name="Elixir Norway"/>
        </authorList>
    </citation>
    <scope>NUCLEOTIDE SEQUENCE</scope>
</reference>
<feature type="region of interest" description="Disordered" evidence="1">
    <location>
        <begin position="70"/>
        <end position="90"/>
    </location>
</feature>